<dbReference type="InterPro" id="IPR005119">
    <property type="entry name" value="LysR_subst-bd"/>
</dbReference>
<dbReference type="Pfam" id="PF03466">
    <property type="entry name" value="LysR_substrate"/>
    <property type="match status" value="1"/>
</dbReference>
<evidence type="ECO:0000313" key="6">
    <source>
        <dbReference type="EMBL" id="WXB12012.1"/>
    </source>
</evidence>
<keyword evidence="7" id="KW-1185">Reference proteome</keyword>
<keyword evidence="2" id="KW-0805">Transcription regulation</keyword>
<dbReference type="Pfam" id="PF00126">
    <property type="entry name" value="HTH_1"/>
    <property type="match status" value="1"/>
</dbReference>
<dbReference type="InterPro" id="IPR058163">
    <property type="entry name" value="LysR-type_TF_proteobact-type"/>
</dbReference>
<dbReference type="PRINTS" id="PR00039">
    <property type="entry name" value="HTHLYSR"/>
</dbReference>
<dbReference type="PANTHER" id="PTHR30537:SF1">
    <property type="entry name" value="HTH-TYPE TRANSCRIPTIONAL REGULATOR PGRR"/>
    <property type="match status" value="1"/>
</dbReference>
<dbReference type="CDD" id="cd08474">
    <property type="entry name" value="PBP2_CrgA_like_5"/>
    <property type="match status" value="1"/>
</dbReference>
<dbReference type="InterPro" id="IPR036388">
    <property type="entry name" value="WH-like_DNA-bd_sf"/>
</dbReference>
<comment type="similarity">
    <text evidence="1">Belongs to the LysR transcriptional regulatory family.</text>
</comment>
<reference evidence="6 7" key="1">
    <citation type="submission" date="2021-12" db="EMBL/GenBank/DDBJ databases">
        <title>Discovery of the Pendulisporaceae a myxobacterial family with distinct sporulation behavior and unique specialized metabolism.</title>
        <authorList>
            <person name="Garcia R."/>
            <person name="Popoff A."/>
            <person name="Bader C.D."/>
            <person name="Loehr J."/>
            <person name="Walesch S."/>
            <person name="Walt C."/>
            <person name="Boldt J."/>
            <person name="Bunk B."/>
            <person name="Haeckl F.J.F.P.J."/>
            <person name="Gunesch A.P."/>
            <person name="Birkelbach J."/>
            <person name="Nuebel U."/>
            <person name="Pietschmann T."/>
            <person name="Bach T."/>
            <person name="Mueller R."/>
        </authorList>
    </citation>
    <scope>NUCLEOTIDE SEQUENCE [LARGE SCALE GENOMIC DNA]</scope>
    <source>
        <strain evidence="6 7">MSr11954</strain>
    </source>
</reference>
<dbReference type="Gene3D" id="1.10.10.10">
    <property type="entry name" value="Winged helix-like DNA-binding domain superfamily/Winged helix DNA-binding domain"/>
    <property type="match status" value="1"/>
</dbReference>
<organism evidence="6 7">
    <name type="scientific">Pendulispora albinea</name>
    <dbReference type="NCBI Taxonomy" id="2741071"/>
    <lineage>
        <taxon>Bacteria</taxon>
        <taxon>Pseudomonadati</taxon>
        <taxon>Myxococcota</taxon>
        <taxon>Myxococcia</taxon>
        <taxon>Myxococcales</taxon>
        <taxon>Sorangiineae</taxon>
        <taxon>Pendulisporaceae</taxon>
        <taxon>Pendulispora</taxon>
    </lineage>
</organism>
<evidence type="ECO:0000259" key="5">
    <source>
        <dbReference type="PROSITE" id="PS50931"/>
    </source>
</evidence>
<accession>A0ABZ2LSR9</accession>
<sequence>MRDELAGLTTFVVVAEKRSFTAAATELGVTASAVSQTIQKLEDRLGVRLFQRTTRSVGLTEAGQRLWERVRPAFTDMLSAVESLDELRDRPAGTLRLTISRVASSIVLEPMLVAFLREHPEIRLDVSVDDGLVDIAARGFDAGVRLGETLDKEMIAVRISGAQRAAVVGAPAYFAARGKPKHPRDLHRHDCIGYRRISGGDIYEWEFDERGKDFQIAVDGRIVVDDPFLGLRAAKGGLGLVYVLEEIARPYIERGDLLRVLHDFCSPFPGFFLYYPSRSYVPLKLRAFIDFLSKPREKRRKRGHG</sequence>
<evidence type="ECO:0000313" key="7">
    <source>
        <dbReference type="Proteomes" id="UP001370348"/>
    </source>
</evidence>
<keyword evidence="3" id="KW-0238">DNA-binding</keyword>
<dbReference type="Proteomes" id="UP001370348">
    <property type="component" value="Chromosome"/>
</dbReference>
<dbReference type="SUPFAM" id="SSF46785">
    <property type="entry name" value="Winged helix' DNA-binding domain"/>
    <property type="match status" value="1"/>
</dbReference>
<dbReference type="Gene3D" id="3.40.190.290">
    <property type="match status" value="1"/>
</dbReference>
<dbReference type="PROSITE" id="PS50931">
    <property type="entry name" value="HTH_LYSR"/>
    <property type="match status" value="1"/>
</dbReference>
<dbReference type="SUPFAM" id="SSF53850">
    <property type="entry name" value="Periplasmic binding protein-like II"/>
    <property type="match status" value="1"/>
</dbReference>
<feature type="domain" description="HTH lysR-type" evidence="5">
    <location>
        <begin position="3"/>
        <end position="60"/>
    </location>
</feature>
<dbReference type="EMBL" id="CP089984">
    <property type="protein sequence ID" value="WXB12012.1"/>
    <property type="molecule type" value="Genomic_DNA"/>
</dbReference>
<dbReference type="RefSeq" id="WP_394821629.1">
    <property type="nucleotide sequence ID" value="NZ_CP089984.1"/>
</dbReference>
<dbReference type="InterPro" id="IPR000847">
    <property type="entry name" value="LysR_HTH_N"/>
</dbReference>
<dbReference type="InterPro" id="IPR036390">
    <property type="entry name" value="WH_DNA-bd_sf"/>
</dbReference>
<evidence type="ECO:0000256" key="1">
    <source>
        <dbReference type="ARBA" id="ARBA00009437"/>
    </source>
</evidence>
<evidence type="ECO:0000256" key="3">
    <source>
        <dbReference type="ARBA" id="ARBA00023125"/>
    </source>
</evidence>
<evidence type="ECO:0000256" key="2">
    <source>
        <dbReference type="ARBA" id="ARBA00023015"/>
    </source>
</evidence>
<proteinExistence type="inferred from homology"/>
<gene>
    <name evidence="6" type="ORF">LZC94_29680</name>
</gene>
<keyword evidence="4" id="KW-0804">Transcription</keyword>
<dbReference type="PANTHER" id="PTHR30537">
    <property type="entry name" value="HTH-TYPE TRANSCRIPTIONAL REGULATOR"/>
    <property type="match status" value="1"/>
</dbReference>
<name>A0ABZ2LSR9_9BACT</name>
<protein>
    <submittedName>
        <fullName evidence="6">LysR family transcriptional regulator</fullName>
    </submittedName>
</protein>
<evidence type="ECO:0000256" key="4">
    <source>
        <dbReference type="ARBA" id="ARBA00023163"/>
    </source>
</evidence>